<sequence length="384" mass="41671">MHLMRSSIAVLTLLVACTTSRSDRTDAPSPAETAEFRVEEFAVGLDRPWALEFLPDGRILLTERPGRMRLVGTDGAVSEPLENVPAVMAEDQGGLLDVALAHDFATSSRIYFSYAEPREGGSGTSVAAATLRLDGTPRLEDVTVIFRQQPTFDNGKHFGSRIAVADDGSLFVGLGERFTDETREKSQTLDNHLGKVVRIHGDGAIPGDNPFIDEPGALPEIWSIGHRNIQSAAIHPETRQLWVVEHGPKGGDEVNLPEPGKNYGWPRVSYGVDYDGTPVGDGKSSGPGFVEPLYYWVPSIAPSGAMFYTGDAFPAWQGDLFVGALVEEHLARLDLEDGRVVGEERLLGDLGQRIRDVAQGPDGLVYVLTDKENAKILRLSPADE</sequence>
<dbReference type="PROSITE" id="PS51257">
    <property type="entry name" value="PROKAR_LIPOPROTEIN"/>
    <property type="match status" value="1"/>
</dbReference>
<proteinExistence type="predicted"/>
<dbReference type="OrthoDB" id="9770043at2"/>
<dbReference type="EMBL" id="FOMX01000004">
    <property type="protein sequence ID" value="SFD75797.1"/>
    <property type="molecule type" value="Genomic_DNA"/>
</dbReference>
<protein>
    <submittedName>
        <fullName evidence="2">Glucose/arabinose dehydrogenase, beta-propeller fold</fullName>
    </submittedName>
</protein>
<dbReference type="Pfam" id="PF07995">
    <property type="entry name" value="GSDH"/>
    <property type="match status" value="1"/>
</dbReference>
<dbReference type="Proteomes" id="UP000199400">
    <property type="component" value="Unassembled WGS sequence"/>
</dbReference>
<dbReference type="PANTHER" id="PTHR19328:SF75">
    <property type="entry name" value="ALDOSE SUGAR DEHYDROGENASE YLII"/>
    <property type="match status" value="1"/>
</dbReference>
<reference evidence="3" key="1">
    <citation type="submission" date="2016-10" db="EMBL/GenBank/DDBJ databases">
        <authorList>
            <person name="Varghese N."/>
            <person name="Submissions S."/>
        </authorList>
    </citation>
    <scope>NUCLEOTIDE SEQUENCE [LARGE SCALE GENOMIC DNA]</scope>
    <source>
        <strain evidence="3">ATCC 25963</strain>
    </source>
</reference>
<dbReference type="InterPro" id="IPR011041">
    <property type="entry name" value="Quinoprot_gluc/sorb_DH_b-prop"/>
</dbReference>
<feature type="domain" description="Glucose/Sorbosone dehydrogenase" evidence="1">
    <location>
        <begin position="45"/>
        <end position="378"/>
    </location>
</feature>
<evidence type="ECO:0000259" key="1">
    <source>
        <dbReference type="Pfam" id="PF07995"/>
    </source>
</evidence>
<dbReference type="InterPro" id="IPR012938">
    <property type="entry name" value="Glc/Sorbosone_DH"/>
</dbReference>
<dbReference type="AlphaFoldDB" id="A0A1I1UYB6"/>
<name>A0A1I1UYB6_9BACT</name>
<organism evidence="2 3">
    <name type="scientific">Nannocystis exedens</name>
    <dbReference type="NCBI Taxonomy" id="54"/>
    <lineage>
        <taxon>Bacteria</taxon>
        <taxon>Pseudomonadati</taxon>
        <taxon>Myxococcota</taxon>
        <taxon>Polyangia</taxon>
        <taxon>Nannocystales</taxon>
        <taxon>Nannocystaceae</taxon>
        <taxon>Nannocystis</taxon>
    </lineage>
</organism>
<dbReference type="PANTHER" id="PTHR19328">
    <property type="entry name" value="HEDGEHOG-INTERACTING PROTEIN"/>
    <property type="match status" value="1"/>
</dbReference>
<dbReference type="SUPFAM" id="SSF50952">
    <property type="entry name" value="Soluble quinoprotein glucose dehydrogenase"/>
    <property type="match status" value="1"/>
</dbReference>
<evidence type="ECO:0000313" key="3">
    <source>
        <dbReference type="Proteomes" id="UP000199400"/>
    </source>
</evidence>
<dbReference type="InterPro" id="IPR011042">
    <property type="entry name" value="6-blade_b-propeller_TolB-like"/>
</dbReference>
<keyword evidence="3" id="KW-1185">Reference proteome</keyword>
<accession>A0A1I1UYB6</accession>
<dbReference type="Gene3D" id="2.120.10.30">
    <property type="entry name" value="TolB, C-terminal domain"/>
    <property type="match status" value="1"/>
</dbReference>
<dbReference type="STRING" id="54.SAMN02745121_01406"/>
<evidence type="ECO:0000313" key="2">
    <source>
        <dbReference type="EMBL" id="SFD75797.1"/>
    </source>
</evidence>
<gene>
    <name evidence="2" type="ORF">SAMN02745121_01406</name>
</gene>